<dbReference type="EMBL" id="JAMWBK010000005">
    <property type="protein sequence ID" value="KAJ8905318.1"/>
    <property type="molecule type" value="Genomic_DNA"/>
</dbReference>
<dbReference type="Gene3D" id="3.20.20.100">
    <property type="entry name" value="NADP-dependent oxidoreductase domain"/>
    <property type="match status" value="2"/>
</dbReference>
<evidence type="ECO:0000256" key="2">
    <source>
        <dbReference type="ARBA" id="ARBA00022857"/>
    </source>
</evidence>
<feature type="domain" description="NADP-dependent oxidoreductase" evidence="4">
    <location>
        <begin position="1"/>
        <end position="96"/>
    </location>
</feature>
<evidence type="ECO:0000256" key="3">
    <source>
        <dbReference type="ARBA" id="ARBA00023002"/>
    </source>
</evidence>
<feature type="domain" description="NADP-dependent oxidoreductase" evidence="4">
    <location>
        <begin position="98"/>
        <end position="274"/>
    </location>
</feature>
<dbReference type="Proteomes" id="UP001157974">
    <property type="component" value="Unassembled WGS sequence"/>
</dbReference>
<dbReference type="InterPro" id="IPR023210">
    <property type="entry name" value="NADP_OxRdtase_dom"/>
</dbReference>
<gene>
    <name evidence="5" type="ORF">NDN08_001825</name>
</gene>
<keyword evidence="2" id="KW-0521">NADP</keyword>
<proteinExistence type="inferred from homology"/>
<organism evidence="5 6">
    <name type="scientific">Rhodosorus marinus</name>
    <dbReference type="NCBI Taxonomy" id="101924"/>
    <lineage>
        <taxon>Eukaryota</taxon>
        <taxon>Rhodophyta</taxon>
        <taxon>Stylonematophyceae</taxon>
        <taxon>Stylonematales</taxon>
        <taxon>Stylonemataceae</taxon>
        <taxon>Rhodosorus</taxon>
    </lineage>
</organism>
<evidence type="ECO:0000256" key="1">
    <source>
        <dbReference type="ARBA" id="ARBA00006515"/>
    </source>
</evidence>
<dbReference type="Pfam" id="PF00248">
    <property type="entry name" value="Aldo_ket_red"/>
    <property type="match status" value="2"/>
</dbReference>
<keyword evidence="3" id="KW-0560">Oxidoreductase</keyword>
<comment type="similarity">
    <text evidence="1">Belongs to the shaker potassium channel beta subunit family.</text>
</comment>
<evidence type="ECO:0000313" key="5">
    <source>
        <dbReference type="EMBL" id="KAJ8905318.1"/>
    </source>
</evidence>
<name>A0AAV8UW35_9RHOD</name>
<dbReference type="InterPro" id="IPR036812">
    <property type="entry name" value="NAD(P)_OxRdtase_dom_sf"/>
</dbReference>
<comment type="caution">
    <text evidence="5">The sequence shown here is derived from an EMBL/GenBank/DDBJ whole genome shotgun (WGS) entry which is preliminary data.</text>
</comment>
<reference evidence="5 6" key="1">
    <citation type="journal article" date="2023" name="Nat. Commun.">
        <title>Origin of minicircular mitochondrial genomes in red algae.</title>
        <authorList>
            <person name="Lee Y."/>
            <person name="Cho C.H."/>
            <person name="Lee Y.M."/>
            <person name="Park S.I."/>
            <person name="Yang J.H."/>
            <person name="West J.A."/>
            <person name="Bhattacharya D."/>
            <person name="Yoon H.S."/>
        </authorList>
    </citation>
    <scope>NUCLEOTIDE SEQUENCE [LARGE SCALE GENOMIC DNA]</scope>
    <source>
        <strain evidence="5 6">CCMP1338</strain>
        <tissue evidence="5">Whole cell</tissue>
    </source>
</reference>
<dbReference type="SUPFAM" id="SSF51430">
    <property type="entry name" value="NAD(P)-linked oxidoreductase"/>
    <property type="match status" value="1"/>
</dbReference>
<sequence length="285" mass="32084">MKVAYEGGVNVFDNAEIYANGDSEILMERAVNRGIKEKFWSRSDLVITTKLFFGYNSSISAGGEKLNSVGLSRKHVLEGAAASLDRMGLEYVDIVSVIDTGKAFYWATSEWPVERIFEACEVAEKLNMVKPIADQCEHSLIVRDKVDRDYEPVFEKYRYGTMIWSPLASGVLTGKYLNGNVPDGSRFSMEDMHWLKQFYFSENSLSAVQKMKPIAERLGCTLEQLSLAFSYVKQNVTSIVLGATSVKQLKENLEVVEISKRLTPAIMDEIESVWNNKPKLGRTES</sequence>
<evidence type="ECO:0000313" key="6">
    <source>
        <dbReference type="Proteomes" id="UP001157974"/>
    </source>
</evidence>
<dbReference type="GO" id="GO:0016491">
    <property type="term" value="F:oxidoreductase activity"/>
    <property type="evidence" value="ECO:0007669"/>
    <property type="project" value="UniProtKB-KW"/>
</dbReference>
<dbReference type="AlphaFoldDB" id="A0AAV8UW35"/>
<accession>A0AAV8UW35</accession>
<protein>
    <recommendedName>
        <fullName evidence="4">NADP-dependent oxidoreductase domain-containing protein</fullName>
    </recommendedName>
</protein>
<keyword evidence="6" id="KW-1185">Reference proteome</keyword>
<dbReference type="PANTHER" id="PTHR43150:SF2">
    <property type="entry name" value="HYPERKINETIC, ISOFORM M"/>
    <property type="match status" value="1"/>
</dbReference>
<dbReference type="InterPro" id="IPR005399">
    <property type="entry name" value="K_chnl_volt-dep_bsu_KCNAB-rel"/>
</dbReference>
<evidence type="ECO:0000259" key="4">
    <source>
        <dbReference type="Pfam" id="PF00248"/>
    </source>
</evidence>
<dbReference type="PANTHER" id="PTHR43150">
    <property type="entry name" value="HYPERKINETIC, ISOFORM M"/>
    <property type="match status" value="1"/>
</dbReference>